<evidence type="ECO:0000256" key="1">
    <source>
        <dbReference type="SAM" id="MobiDB-lite"/>
    </source>
</evidence>
<dbReference type="PANTHER" id="PTHR47992">
    <property type="entry name" value="PROTEIN PHOSPHATASE"/>
    <property type="match status" value="1"/>
</dbReference>
<gene>
    <name evidence="3" type="ORF">HID58_073708</name>
</gene>
<dbReference type="Gene3D" id="3.60.40.10">
    <property type="entry name" value="PPM-type phosphatase domain"/>
    <property type="match status" value="1"/>
</dbReference>
<comment type="caution">
    <text evidence="3">The sequence shown here is derived from an EMBL/GenBank/DDBJ whole genome shotgun (WGS) entry which is preliminary data.</text>
</comment>
<accession>A0ABQ7XEL1</accession>
<evidence type="ECO:0000313" key="3">
    <source>
        <dbReference type="EMBL" id="KAH0854379.1"/>
    </source>
</evidence>
<dbReference type="CDD" id="cd00143">
    <property type="entry name" value="PP2Cc"/>
    <property type="match status" value="1"/>
</dbReference>
<dbReference type="InterPro" id="IPR015655">
    <property type="entry name" value="PP2C"/>
</dbReference>
<dbReference type="SUPFAM" id="SSF81606">
    <property type="entry name" value="PP2C-like"/>
    <property type="match status" value="1"/>
</dbReference>
<dbReference type="Pfam" id="PF00481">
    <property type="entry name" value="PP2C"/>
    <property type="match status" value="1"/>
</dbReference>
<dbReference type="InterPro" id="IPR036457">
    <property type="entry name" value="PPM-type-like_dom_sf"/>
</dbReference>
<feature type="domain" description="PPM-type phosphatase" evidence="2">
    <location>
        <begin position="1"/>
        <end position="203"/>
    </location>
</feature>
<feature type="region of interest" description="Disordered" evidence="1">
    <location>
        <begin position="185"/>
        <end position="211"/>
    </location>
</feature>
<dbReference type="PROSITE" id="PS51746">
    <property type="entry name" value="PPM_2"/>
    <property type="match status" value="1"/>
</dbReference>
<organism evidence="3 4">
    <name type="scientific">Brassica napus</name>
    <name type="common">Rape</name>
    <dbReference type="NCBI Taxonomy" id="3708"/>
    <lineage>
        <taxon>Eukaryota</taxon>
        <taxon>Viridiplantae</taxon>
        <taxon>Streptophyta</taxon>
        <taxon>Embryophyta</taxon>
        <taxon>Tracheophyta</taxon>
        <taxon>Spermatophyta</taxon>
        <taxon>Magnoliopsida</taxon>
        <taxon>eudicotyledons</taxon>
        <taxon>Gunneridae</taxon>
        <taxon>Pentapetalae</taxon>
        <taxon>rosids</taxon>
        <taxon>malvids</taxon>
        <taxon>Brassicales</taxon>
        <taxon>Brassicaceae</taxon>
        <taxon>Brassiceae</taxon>
        <taxon>Brassica</taxon>
    </lineage>
</organism>
<feature type="compositionally biased region" description="Basic and acidic residues" evidence="1">
    <location>
        <begin position="185"/>
        <end position="197"/>
    </location>
</feature>
<dbReference type="Proteomes" id="UP000824890">
    <property type="component" value="Unassembled WGS sequence"/>
</dbReference>
<reference evidence="3 4" key="1">
    <citation type="submission" date="2021-05" db="EMBL/GenBank/DDBJ databases">
        <title>Genome Assembly of Synthetic Allotetraploid Brassica napus Reveals Homoeologous Exchanges between Subgenomes.</title>
        <authorList>
            <person name="Davis J.T."/>
        </authorList>
    </citation>
    <scope>NUCLEOTIDE SEQUENCE [LARGE SCALE GENOMIC DNA]</scope>
    <source>
        <strain evidence="4">cv. Da-Ae</strain>
        <tissue evidence="3">Seedling</tissue>
    </source>
</reference>
<protein>
    <recommendedName>
        <fullName evidence="2">PPM-type phosphatase domain-containing protein</fullName>
    </recommendedName>
</protein>
<keyword evidence="4" id="KW-1185">Reference proteome</keyword>
<evidence type="ECO:0000313" key="4">
    <source>
        <dbReference type="Proteomes" id="UP000824890"/>
    </source>
</evidence>
<dbReference type="EMBL" id="JAGKQM010000443">
    <property type="protein sequence ID" value="KAH0854379.1"/>
    <property type="molecule type" value="Genomic_DNA"/>
</dbReference>
<sequence length="266" mass="30040">MDEQWCELTQTRTTMNTSSGDVFPLSTRCSSPRNNFSHFDQQVDVVVGTIGDSRAVLATRDQRQCFGRCPITVDLKPDLPSESARIQKCKGESLRCKTSLNSSDSPGLAMARAFGDFCLKDYGLYLIPDINYNYRAYRRDHDGVWDVLSNKKLWTLLPQLLVDTAARALVDTAVRSWRIKYPTSKNDDCTDSHKEDSVESVSLSNKEEEEGARLFSCGTESKMMTTMTLAEYDEEWSALEGLTRVNSLLSIPRFLSGELRSASWRK</sequence>
<evidence type="ECO:0000259" key="2">
    <source>
        <dbReference type="PROSITE" id="PS51746"/>
    </source>
</evidence>
<dbReference type="InterPro" id="IPR001932">
    <property type="entry name" value="PPM-type_phosphatase-like_dom"/>
</dbReference>
<name>A0ABQ7XEL1_BRANA</name>
<proteinExistence type="predicted"/>
<feature type="non-terminal residue" evidence="3">
    <location>
        <position position="266"/>
    </location>
</feature>